<feature type="region of interest" description="Disordered" evidence="6">
    <location>
        <begin position="950"/>
        <end position="1004"/>
    </location>
</feature>
<reference evidence="9" key="2">
    <citation type="submission" date="2025-09" db="UniProtKB">
        <authorList>
            <consortium name="Ensembl"/>
        </authorList>
    </citation>
    <scope>IDENTIFICATION</scope>
</reference>
<dbReference type="InterPro" id="IPR011989">
    <property type="entry name" value="ARM-like"/>
</dbReference>
<dbReference type="FunFam" id="2.60.120.200:FF:000010">
    <property type="entry name" value="neurobeachin isoform X2"/>
    <property type="match status" value="1"/>
</dbReference>
<dbReference type="GO" id="GO:0019901">
    <property type="term" value="F:protein kinase binding"/>
    <property type="evidence" value="ECO:0007669"/>
    <property type="project" value="TreeGrafter"/>
</dbReference>
<dbReference type="GeneTree" id="ENSGT00940000154778"/>
<dbReference type="InterPro" id="IPR001680">
    <property type="entry name" value="WD40_rpt"/>
</dbReference>
<dbReference type="Pfam" id="PF14844">
    <property type="entry name" value="PH_BEACH"/>
    <property type="match status" value="1"/>
</dbReference>
<evidence type="ECO:0000256" key="1">
    <source>
        <dbReference type="ARBA" id="ARBA00004370"/>
    </source>
</evidence>
<comment type="subcellular location">
    <subcellularLocation>
        <location evidence="1">Membrane</location>
    </subcellularLocation>
</comment>
<dbReference type="Pfam" id="PF20426">
    <property type="entry name" value="NBCH_WD40"/>
    <property type="match status" value="1"/>
</dbReference>
<dbReference type="Ensembl" id="ENSCAFT00020039650.1">
    <property type="protein sequence ID" value="ENSCAFP00020034345.1"/>
    <property type="gene ID" value="ENSCAFG00020026144.1"/>
</dbReference>
<dbReference type="SUPFAM" id="SSF50978">
    <property type="entry name" value="WD40 repeat-like"/>
    <property type="match status" value="1"/>
</dbReference>
<feature type="region of interest" description="Disordered" evidence="6">
    <location>
        <begin position="1091"/>
        <end position="1121"/>
    </location>
</feature>
<dbReference type="Gene3D" id="2.30.29.30">
    <property type="entry name" value="Pleckstrin-homology domain (PH domain)/Phosphotyrosine-binding domain (PTB)"/>
    <property type="match status" value="1"/>
</dbReference>
<feature type="region of interest" description="Disordered" evidence="6">
    <location>
        <begin position="1135"/>
        <end position="1172"/>
    </location>
</feature>
<evidence type="ECO:0000313" key="9">
    <source>
        <dbReference type="Ensembl" id="ENSCAFP00020034345.1"/>
    </source>
</evidence>
<dbReference type="InterPro" id="IPR011993">
    <property type="entry name" value="PH-like_dom_sf"/>
</dbReference>
<dbReference type="GO" id="GO:0008104">
    <property type="term" value="P:intracellular protein localization"/>
    <property type="evidence" value="ECO:0007669"/>
    <property type="project" value="TreeGrafter"/>
</dbReference>
<feature type="region of interest" description="Disordered" evidence="6">
    <location>
        <begin position="1241"/>
        <end position="1273"/>
    </location>
</feature>
<dbReference type="Gene3D" id="2.130.10.10">
    <property type="entry name" value="YVTN repeat-like/Quinoprotein amine dehydrogenase"/>
    <property type="match status" value="2"/>
</dbReference>
<dbReference type="SMART" id="SM00320">
    <property type="entry name" value="WD40"/>
    <property type="match status" value="5"/>
</dbReference>
<dbReference type="InterPro" id="IPR023362">
    <property type="entry name" value="PH-BEACH_dom"/>
</dbReference>
<evidence type="ECO:0000256" key="6">
    <source>
        <dbReference type="SAM" id="MobiDB-lite"/>
    </source>
</evidence>
<dbReference type="InterPro" id="IPR036322">
    <property type="entry name" value="WD40_repeat_dom_sf"/>
</dbReference>
<feature type="domain" description="BEACH" evidence="7">
    <location>
        <begin position="2132"/>
        <end position="2421"/>
    </location>
</feature>
<dbReference type="InterPro" id="IPR015943">
    <property type="entry name" value="WD40/YVTN_repeat-like_dom_sf"/>
</dbReference>
<reference evidence="9" key="1">
    <citation type="submission" date="2025-08" db="UniProtKB">
        <authorList>
            <consortium name="Ensembl"/>
        </authorList>
    </citation>
    <scope>IDENTIFICATION</scope>
</reference>
<dbReference type="SUPFAM" id="SSF50729">
    <property type="entry name" value="PH domain-like"/>
    <property type="match status" value="1"/>
</dbReference>
<dbReference type="PANTHER" id="PTHR13743:SF64">
    <property type="entry name" value="LIPOPOLYSACCHARIDE-RESPONSIVE AND BEIGE-LIKE ANCHOR PROTEIN"/>
    <property type="match status" value="1"/>
</dbReference>
<sequence length="2795" mass="311554">MASEDNNVPSPPPTGDDGGGGGKEETAAEESALSLKPGLPIRGIRMKFAVLTGLVEVGEVSNRDIVETVFNLLVGGQFDLEMNFIIQEGESIICMVDLLEKCDITCQAEVWSMFTAILKKSIRNLQVCTEVGLVEKVLGKIEKVDSMIADLLVDMLGVLASYNLTVRELKLFFSKLQGDKGQWPPHAGKLLSVLKHMPQKYGPDAFFNFPGKSAAAIALPPIAKWPYQNGFTFHTWLRMDPVNNINVDKDKPYLYCFRTSKGLGYSAHFVGGCLIITSIKSKGKGFQHCVKFDFKPQKWYMVTIVHIYNRWKNSELRCYVNGELASYGEITWFVNTSDTFDKCFLGSSETADANRVFCGQMTAVYLFSEALNAAQIFAIYQLGLGYKGTFKFKAESDLFLAEHHKLLLYDGKLSSAIAFTYNPRATDAQLCLESSPKDNPSIFVHSPHALMLQDVKAVLTHSIQSAMHSIGGVQVLFPLFAQLDYRQYLSDEVDLTICSTLLAFIMELLKNSIAMQEQMLACKGFLVIGYSLEKSSKSHVSRAVLELCLAFSKYLSNLQNGMPLLKQLCDHILLNPAIWIHTPAKVQLTLYTYLSTEFIGTVNIYNAIRRVGTVLLIMHTLKYYYWAVNPQDRSGITPKGLDGPRPNQKEILSLRAFLLMFIKQLVMKDDNLMDVLQLLVALMSEHPNSMIPAFDQRNGLRVIYKLMASTSEGIRVQALKAMGYFLKHLAPKRKAEIMLGHGLFSLLAERLMLQTNLITMTTYNVLFEILIEHICTQVIHKQHPDPDSSVKIQNPQILKVIATLLRNSPQCSESMEVRRAFLSDMIKLFNNSRENRRSLLQCSVWQEWMLSLCYFNPKNSDEQKITEMVYAIFRILLYHAVKYEWGGWRVWVDTLSITHSKVTFEMHKENLASMFREHQGKVDEQIGQCSNSLEADSAISRDVNVSVASQQTSMKACPVSPHNTRNSDEKSTIEKTVSVDSVSSVGLPTPNASNEERQTGQESQELLDEVHLEETLINETINTGDLEVSSDTIDAETVSSNSFKMSCKNIMTISEVTASVSSPSEEDTSEVPEFLDKSIVEEDDDDYVELKVESSPTEEASLPTELQEDSLSPAASEASERLDMLSNDNKLVFQEQESVSKKQSDSETQDSKDSGILTMTASGSSATSPDIIVSQTPVQSDVGEMLQEGKKTTSFARETKIVGDSPVFEAPTTSEQRIAKLDVSSVATDTERLELKANTNMETSQPHQPVLEVSRQQEEPGQGIVPDGVNGQRRDSRSAMFRIPEFKWSQMHQRLLNDLLFAIETDIQMWRSHSTKTVMDFVNSSDNVIFVHNTIHLISQVMDNMVMACGGILPLLSAATSATHELENIEPTQGLSIEASVTFLQRLISLVDVLIFASSLGFTEIEAEKNMSSGGILRQCLRLVCAVAVRNCLECQQHSQLKARGDTVRGQKTMHSLIPMGKSAAKSPVDIVTGGISPVRDFEKLLQDMDINRLRAVVFRDIEDSKQAQFLALAVVYFISVLMVSKYRDILEPQNERRNQSFKETGSESGNLSLPGVENTPSAFSPLTPASVEESESTSSTRRRDSGLGEETAVGLGNSVDVVPPVTPPSVSAGPDAISEALCTLSLEVNKSQETKNDGGNELDNKAAPSVPVSKNVNVKDILRSLVNIPGDGVTVDPALLPPACLGALGDLSVEQPVQFRSFDRSVIISTKKSAVLPSTLTTSLPTNAVSVVSSVDSTQTSDGGGESPGGRSSNAKLPSVPTVGSVTSDQVSNMSITERLEHALEKAAPLLREIFVDFAPFLSRTLLGSHGQELLIEGTKLYLNFKNMSHLIFSFDLDFLISDLDKAEKMNYEHGELERLSLCAQYSADKREDEKMCDHLIRAAKYRDHVTATQLIQKIINILTDKHGAWGNSAVSRPREFWRLDYWEDDLRRRRRFVRNPLGSTHPEATLKTAVEHAADEDILAKGKQSIKSQALGNQNSENEILLEGDDDTLSSVDEKDLENLAGPVSLSTPAQLVAPSIVVKGTLSVTSSELYFEVDEEDSNFKKIDPKILAYTEGLHGKWLFTEIRSIFSRRYLLQNTALEIFMANRVAVMFNFPDPATVKKVVNYLPRVGIGTSFGLPQTRRISLASPRQLFKASNMTQRWQHREISNFEYLMFLNTIAGRSYNDLNQYPVFPWVITNYESEELDLTLPSNFRDLSKPIGALNPKRAAFFAERYESWEDDQVPKFHYGTHYSTASFVLAWLLRIEPFTTYFLNLQGGKFDHADRTFSSISRAWRNCQRDTSDIKELIPEFYYLPEMFVNFNNYNLGVMDDGTVVSDVELPPWAKTSEEFVRINRLALESEFVSCQLHQWIDLIFGYKQQGPEAVRSLNVFYYLTYEGAVNLNSIADPILREAVEAQIRSFGQTPSQLLIEPHPPRGSAMQVSPLMFTDQAQQDVIMVLKFPSNSPVTHVAANTQPGLATPAVITVTANRLFAVNKWHNLPAHQGAVQDQPYQLPVEIDPLIASNTGMHRRQITDLLDQSIQVHSQCFVITSDNRYILICGFWDKSFRVYSTDTGKLIQVVFGHWDVVTCLTRSESYIGGNCYILSGSRDATLLLWYWNGKSSGIGDNPGSETTTPRAILTGHDYEITCAAVCAELGLVLSGSKEGPCLIHSMNGDLLRTLEGPENCLRPKLIQASREGHCVIFYENGCFCTFSVNGKLQATMETDDNIRAIQLSRDGQYLLTGGDSGVLMVWQVSDLKHLFAYPGCDAGIRAMALSYDQRCIISGMASGSIVLFYNDFNRWHHEYQTRY</sequence>
<dbReference type="GO" id="GO:0016020">
    <property type="term" value="C:membrane"/>
    <property type="evidence" value="ECO:0007669"/>
    <property type="project" value="UniProtKB-SubCell"/>
</dbReference>
<accession>A0A8C0LLV2</accession>
<feature type="region of interest" description="Disordered" evidence="6">
    <location>
        <begin position="1734"/>
        <end position="1767"/>
    </location>
</feature>
<dbReference type="PROSITE" id="PS50197">
    <property type="entry name" value="BEACH"/>
    <property type="match status" value="1"/>
</dbReference>
<proteinExistence type="predicted"/>
<feature type="region of interest" description="Disordered" evidence="6">
    <location>
        <begin position="1"/>
        <end position="29"/>
    </location>
</feature>
<feature type="repeat" description="WD" evidence="5">
    <location>
        <begin position="2707"/>
        <end position="2748"/>
    </location>
</feature>
<evidence type="ECO:0000259" key="8">
    <source>
        <dbReference type="PROSITE" id="PS51783"/>
    </source>
</evidence>
<dbReference type="InterPro" id="IPR046852">
    <property type="entry name" value="Neurobeachin_a-sol"/>
</dbReference>
<dbReference type="InterPro" id="IPR016024">
    <property type="entry name" value="ARM-type_fold"/>
</dbReference>
<feature type="compositionally biased region" description="Polar residues" evidence="6">
    <location>
        <begin position="1751"/>
        <end position="1767"/>
    </location>
</feature>
<feature type="compositionally biased region" description="Polar residues" evidence="6">
    <location>
        <begin position="974"/>
        <end position="993"/>
    </location>
</feature>
<evidence type="ECO:0000313" key="10">
    <source>
        <dbReference type="Proteomes" id="UP000694391"/>
    </source>
</evidence>
<dbReference type="FunFam" id="2.130.10.10:FF:000886">
    <property type="entry name" value="lipopolysaccharide-responsive and beige-like anchor protein isoform X1"/>
    <property type="match status" value="1"/>
</dbReference>
<dbReference type="SUPFAM" id="SSF48371">
    <property type="entry name" value="ARM repeat"/>
    <property type="match status" value="1"/>
</dbReference>
<evidence type="ECO:0000256" key="5">
    <source>
        <dbReference type="PROSITE-ProRule" id="PRU00221"/>
    </source>
</evidence>
<dbReference type="Proteomes" id="UP000694391">
    <property type="component" value="Unplaced"/>
</dbReference>
<dbReference type="Gene3D" id="1.10.1540.10">
    <property type="entry name" value="BEACH domain"/>
    <property type="match status" value="1"/>
</dbReference>
<feature type="compositionally biased region" description="Basic and acidic residues" evidence="6">
    <location>
        <begin position="1138"/>
        <end position="1153"/>
    </location>
</feature>
<dbReference type="SUPFAM" id="SSF81837">
    <property type="entry name" value="BEACH domain"/>
    <property type="match status" value="1"/>
</dbReference>
<evidence type="ECO:0000256" key="2">
    <source>
        <dbReference type="ARBA" id="ARBA00022574"/>
    </source>
</evidence>
<dbReference type="Pfam" id="PF20425">
    <property type="entry name" value="Neurobeachin"/>
    <property type="match status" value="1"/>
</dbReference>
<dbReference type="CDD" id="cd06071">
    <property type="entry name" value="Beach"/>
    <property type="match status" value="1"/>
</dbReference>
<feature type="domain" description="BEACH-type PH" evidence="8">
    <location>
        <begin position="2005"/>
        <end position="2113"/>
    </location>
</feature>
<evidence type="ECO:0000256" key="3">
    <source>
        <dbReference type="ARBA" id="ARBA00022737"/>
    </source>
</evidence>
<organism evidence="9 10">
    <name type="scientific">Canis lupus dingo</name>
    <name type="common">dingo</name>
    <dbReference type="NCBI Taxonomy" id="286419"/>
    <lineage>
        <taxon>Eukaryota</taxon>
        <taxon>Metazoa</taxon>
        <taxon>Chordata</taxon>
        <taxon>Craniata</taxon>
        <taxon>Vertebrata</taxon>
        <taxon>Euteleostomi</taxon>
        <taxon>Mammalia</taxon>
        <taxon>Eutheria</taxon>
        <taxon>Laurasiatheria</taxon>
        <taxon>Carnivora</taxon>
        <taxon>Caniformia</taxon>
        <taxon>Canidae</taxon>
        <taxon>Canis</taxon>
    </lineage>
</organism>
<dbReference type="Gene3D" id="2.60.120.200">
    <property type="match status" value="1"/>
</dbReference>
<dbReference type="Gene3D" id="1.25.10.10">
    <property type="entry name" value="Leucine-rich Repeat Variant"/>
    <property type="match status" value="1"/>
</dbReference>
<dbReference type="InterPro" id="IPR010508">
    <property type="entry name" value="NBEA-like_DUF1088"/>
</dbReference>
<feature type="compositionally biased region" description="Polar residues" evidence="6">
    <location>
        <begin position="1542"/>
        <end position="1552"/>
    </location>
</feature>
<dbReference type="InterPro" id="IPR013320">
    <property type="entry name" value="ConA-like_dom_sf"/>
</dbReference>
<dbReference type="Pfam" id="PF13385">
    <property type="entry name" value="Laminin_G_3"/>
    <property type="match status" value="1"/>
</dbReference>
<dbReference type="Pfam" id="PF15787">
    <property type="entry name" value="DUF4704"/>
    <property type="match status" value="1"/>
</dbReference>
<dbReference type="PANTHER" id="PTHR13743">
    <property type="entry name" value="BEIGE/BEACH-RELATED"/>
    <property type="match status" value="1"/>
</dbReference>
<keyword evidence="4" id="KW-0472">Membrane</keyword>
<dbReference type="FunFam" id="1.10.1540.10:FF:000001">
    <property type="entry name" value="neurobeachin isoform X1"/>
    <property type="match status" value="1"/>
</dbReference>
<protein>
    <submittedName>
        <fullName evidence="9">LPS responsive beige-like anchor protein</fullName>
    </submittedName>
</protein>
<feature type="region of interest" description="Disordered" evidence="6">
    <location>
        <begin position="1057"/>
        <end position="1077"/>
    </location>
</feature>
<name>A0A8C0LLV2_CANLU</name>
<dbReference type="GO" id="GO:0005829">
    <property type="term" value="C:cytosol"/>
    <property type="evidence" value="ECO:0007669"/>
    <property type="project" value="TreeGrafter"/>
</dbReference>
<dbReference type="Pfam" id="PF06469">
    <property type="entry name" value="DUF1088"/>
    <property type="match status" value="1"/>
</dbReference>
<keyword evidence="3" id="KW-0677">Repeat</keyword>
<keyword evidence="10" id="KW-1185">Reference proteome</keyword>
<feature type="compositionally biased region" description="Polar residues" evidence="6">
    <location>
        <begin position="1157"/>
        <end position="1172"/>
    </location>
</feature>
<dbReference type="SUPFAM" id="SSF49899">
    <property type="entry name" value="Concanavalin A-like lectins/glucanases"/>
    <property type="match status" value="1"/>
</dbReference>
<dbReference type="FunFam" id="2.30.29.30:FF:000059">
    <property type="entry name" value="neurobeachin isoform X1"/>
    <property type="match status" value="1"/>
</dbReference>
<feature type="region of interest" description="Disordered" evidence="6">
    <location>
        <begin position="1537"/>
        <end position="1605"/>
    </location>
</feature>
<dbReference type="InterPro" id="IPR036372">
    <property type="entry name" value="BEACH_dom_sf"/>
</dbReference>
<evidence type="ECO:0000256" key="4">
    <source>
        <dbReference type="ARBA" id="ARBA00023136"/>
    </source>
</evidence>
<dbReference type="InterPro" id="IPR031570">
    <property type="entry name" value="NBEA/BDCP_DUF4704"/>
</dbReference>
<dbReference type="InterPro" id="IPR000409">
    <property type="entry name" value="BEACH_dom"/>
</dbReference>
<gene>
    <name evidence="9" type="primary">LRBA</name>
</gene>
<dbReference type="PROSITE" id="PS50082">
    <property type="entry name" value="WD_REPEATS_2"/>
    <property type="match status" value="1"/>
</dbReference>
<dbReference type="Pfam" id="PF02138">
    <property type="entry name" value="Beach"/>
    <property type="match status" value="1"/>
</dbReference>
<dbReference type="CDD" id="cd01201">
    <property type="entry name" value="PH_BEACH"/>
    <property type="match status" value="1"/>
</dbReference>
<dbReference type="SMART" id="SM01026">
    <property type="entry name" value="Beach"/>
    <property type="match status" value="1"/>
</dbReference>
<keyword evidence="2 5" id="KW-0853">WD repeat</keyword>
<dbReference type="InterPro" id="IPR046851">
    <property type="entry name" value="NBCH_WD40"/>
</dbReference>
<dbReference type="PROSITE" id="PS51783">
    <property type="entry name" value="PH_BEACH"/>
    <property type="match status" value="1"/>
</dbReference>
<dbReference type="InterPro" id="IPR050865">
    <property type="entry name" value="BEACH_Domain"/>
</dbReference>
<evidence type="ECO:0000259" key="7">
    <source>
        <dbReference type="PROSITE" id="PS50197"/>
    </source>
</evidence>